<evidence type="ECO:0000256" key="2">
    <source>
        <dbReference type="SAM" id="Phobius"/>
    </source>
</evidence>
<dbReference type="Proteomes" id="UP001595909">
    <property type="component" value="Unassembled WGS sequence"/>
</dbReference>
<feature type="compositionally biased region" description="Basic and acidic residues" evidence="1">
    <location>
        <begin position="245"/>
        <end position="258"/>
    </location>
</feature>
<keyword evidence="2" id="KW-0472">Membrane</keyword>
<feature type="transmembrane region" description="Helical" evidence="2">
    <location>
        <begin position="210"/>
        <end position="227"/>
    </location>
</feature>
<name>A0ABV9RR45_9PSEU</name>
<dbReference type="InterPro" id="IPR010699">
    <property type="entry name" value="DUF1275"/>
</dbReference>
<keyword evidence="2" id="KW-0812">Transmembrane</keyword>
<accession>A0ABV9RR45</accession>
<proteinExistence type="predicted"/>
<protein>
    <submittedName>
        <fullName evidence="3">YoaK family protein</fullName>
    </submittedName>
</protein>
<dbReference type="Pfam" id="PF06912">
    <property type="entry name" value="DUF1275"/>
    <property type="match status" value="1"/>
</dbReference>
<evidence type="ECO:0000256" key="1">
    <source>
        <dbReference type="SAM" id="MobiDB-lite"/>
    </source>
</evidence>
<keyword evidence="4" id="KW-1185">Reference proteome</keyword>
<organism evidence="3 4">
    <name type="scientific">Actinomycetospora chibensis</name>
    <dbReference type="NCBI Taxonomy" id="663606"/>
    <lineage>
        <taxon>Bacteria</taxon>
        <taxon>Bacillati</taxon>
        <taxon>Actinomycetota</taxon>
        <taxon>Actinomycetes</taxon>
        <taxon>Pseudonocardiales</taxon>
        <taxon>Pseudonocardiaceae</taxon>
        <taxon>Actinomycetospora</taxon>
    </lineage>
</organism>
<dbReference type="PANTHER" id="PTHR37314:SF4">
    <property type="entry name" value="UPF0700 TRANSMEMBRANE PROTEIN YOAK"/>
    <property type="match status" value="1"/>
</dbReference>
<feature type="transmembrane region" description="Helical" evidence="2">
    <location>
        <begin position="96"/>
        <end position="117"/>
    </location>
</feature>
<gene>
    <name evidence="3" type="ORF">ACFPEL_26475</name>
</gene>
<dbReference type="PANTHER" id="PTHR37314">
    <property type="entry name" value="SLR0142 PROTEIN"/>
    <property type="match status" value="1"/>
</dbReference>
<dbReference type="EMBL" id="JBHSIM010000052">
    <property type="protein sequence ID" value="MFC4835979.1"/>
    <property type="molecule type" value="Genomic_DNA"/>
</dbReference>
<dbReference type="RefSeq" id="WP_274189994.1">
    <property type="nucleotide sequence ID" value="NZ_BAABHN010000052.1"/>
</dbReference>
<feature type="transmembrane region" description="Helical" evidence="2">
    <location>
        <begin position="63"/>
        <end position="84"/>
    </location>
</feature>
<feature type="transmembrane region" description="Helical" evidence="2">
    <location>
        <begin position="129"/>
        <end position="150"/>
    </location>
</feature>
<reference evidence="4" key="1">
    <citation type="journal article" date="2019" name="Int. J. Syst. Evol. Microbiol.">
        <title>The Global Catalogue of Microorganisms (GCM) 10K type strain sequencing project: providing services to taxonomists for standard genome sequencing and annotation.</title>
        <authorList>
            <consortium name="The Broad Institute Genomics Platform"/>
            <consortium name="The Broad Institute Genome Sequencing Center for Infectious Disease"/>
            <person name="Wu L."/>
            <person name="Ma J."/>
        </authorList>
    </citation>
    <scope>NUCLEOTIDE SEQUENCE [LARGE SCALE GENOMIC DNA]</scope>
    <source>
        <strain evidence="4">CCUG 50347</strain>
    </source>
</reference>
<feature type="transmembrane region" description="Helical" evidence="2">
    <location>
        <begin position="12"/>
        <end position="36"/>
    </location>
</feature>
<evidence type="ECO:0000313" key="3">
    <source>
        <dbReference type="EMBL" id="MFC4835979.1"/>
    </source>
</evidence>
<comment type="caution">
    <text evidence="3">The sequence shown here is derived from an EMBL/GenBank/DDBJ whole genome shotgun (WGS) entry which is preliminary data.</text>
</comment>
<feature type="region of interest" description="Disordered" evidence="1">
    <location>
        <begin position="235"/>
        <end position="270"/>
    </location>
</feature>
<sequence length="365" mass="38117">MTGFDEPEQRPRTLSAVTVVLTAAAGAIDVVTYFAFNQVFASTMTGNLVMLGLGLGQGDWPQILDNVCAIAGYCGGLIAGTVFCGLAMRRWPWRNAVGATLTFELALLLLLGGFWYGVDGDSPLVQWKVVVLVVGSGLAMGVQAAAVRYVGPAGTPTSFMSGTITNWVSSLVELHKPFTWNWNSPLRLLAVIAAAGGNAVVQRFAPDWSFVAPVVLVLVAIVLMAVVTRANSGGLTAGEPQFAPDPREEVPDADAHEEADGDAGVTAGPVHGRVLGLDGHARPAVLTLVSDGGEQVARVHTEVDGTYQLDPPGSGDFMLVCTPHRMGGRAARPRAVLISVDGRPVVHDLVLGAAPGESDHEPVPT</sequence>
<evidence type="ECO:0000313" key="4">
    <source>
        <dbReference type="Proteomes" id="UP001595909"/>
    </source>
</evidence>
<keyword evidence="2" id="KW-1133">Transmembrane helix</keyword>